<comment type="caution">
    <text evidence="1">The sequence shown here is derived from an EMBL/GenBank/DDBJ whole genome shotgun (WGS) entry which is preliminary data.</text>
</comment>
<evidence type="ECO:0000313" key="1">
    <source>
        <dbReference type="EMBL" id="GIX64334.1"/>
    </source>
</evidence>
<gene>
    <name evidence="1" type="ORF">BcabD6B2_37690</name>
</gene>
<evidence type="ECO:0000313" key="2">
    <source>
        <dbReference type="Proteomes" id="UP001497744"/>
    </source>
</evidence>
<name>A0AAV4M0L8_BABCB</name>
<sequence>MTTGQKSLIVPPKNLKEAIDWVLRVSGKDSSNDDSAIKGLTGELIKLLDKDAGEVARGVLEVMGKSFDKVVKGLKDFQDKNAISTFVLRGLIEKVSKSLQKVTDYGSAAGPAFIKEVRGLLQKEVINPGEGPIGKLADGFKMFIGWQNNTVGQDGIGKPGGYQSKYDRNEAKWPSKPDEQKTCALIFLGLLPLIFYFLPYLYAKCNEKGDWNSKGLANGEVKEFMESDAVGYTGNLGIKQGSDVANILKSSFGELNREYESAKKTIPRVRIKMSLTATSSTTMSAGPGYCPPAIQSLHS</sequence>
<dbReference type="RefSeq" id="XP_067716403.1">
    <property type="nucleotide sequence ID" value="XM_067860302.1"/>
</dbReference>
<dbReference type="AlphaFoldDB" id="A0AAV4M0L8"/>
<dbReference type="Proteomes" id="UP001497744">
    <property type="component" value="Unassembled WGS sequence"/>
</dbReference>
<organism evidence="1 2">
    <name type="scientific">Babesia caballi</name>
    <dbReference type="NCBI Taxonomy" id="5871"/>
    <lineage>
        <taxon>Eukaryota</taxon>
        <taxon>Sar</taxon>
        <taxon>Alveolata</taxon>
        <taxon>Apicomplexa</taxon>
        <taxon>Aconoidasida</taxon>
        <taxon>Piroplasmida</taxon>
        <taxon>Babesiidae</taxon>
        <taxon>Babesia</taxon>
    </lineage>
</organism>
<accession>A0AAV4M0L8</accession>
<proteinExistence type="predicted"/>
<dbReference type="GeneID" id="94195815"/>
<keyword evidence="2" id="KW-1185">Reference proteome</keyword>
<reference evidence="1 2" key="1">
    <citation type="submission" date="2021-06" db="EMBL/GenBank/DDBJ databases">
        <title>Genome sequence of Babesia caballi.</title>
        <authorList>
            <person name="Yamagishi J."/>
            <person name="Kidaka T."/>
            <person name="Ochi A."/>
        </authorList>
    </citation>
    <scope>NUCLEOTIDE SEQUENCE [LARGE SCALE GENOMIC DNA]</scope>
    <source>
        <strain evidence="1">USDA-D6B2</strain>
    </source>
</reference>
<dbReference type="EMBL" id="BPLF01000003">
    <property type="protein sequence ID" value="GIX64334.1"/>
    <property type="molecule type" value="Genomic_DNA"/>
</dbReference>
<protein>
    <submittedName>
        <fullName evidence="1">Variant erythrocyte surface antigen-1 family protein</fullName>
    </submittedName>
</protein>